<keyword evidence="1" id="KW-0472">Membrane</keyword>
<name>A0A975SYZ4_9ACTN</name>
<accession>A0A975SYZ4</accession>
<keyword evidence="1" id="KW-1133">Transmembrane helix</keyword>
<evidence type="ECO:0000313" key="2">
    <source>
        <dbReference type="EMBL" id="QWZ07995.1"/>
    </source>
</evidence>
<dbReference type="KEGG" id="nps:KRR39_22010"/>
<keyword evidence="1" id="KW-0812">Transmembrane</keyword>
<keyword evidence="3" id="KW-1185">Reference proteome</keyword>
<gene>
    <name evidence="2" type="ORF">KRR39_22010</name>
</gene>
<dbReference type="EMBL" id="CP077062">
    <property type="protein sequence ID" value="QWZ07995.1"/>
    <property type="molecule type" value="Genomic_DNA"/>
</dbReference>
<dbReference type="Proteomes" id="UP000683575">
    <property type="component" value="Chromosome"/>
</dbReference>
<proteinExistence type="predicted"/>
<protein>
    <submittedName>
        <fullName evidence="2">Uncharacterized protein</fullName>
    </submittedName>
</protein>
<dbReference type="RefSeq" id="WP_216939505.1">
    <property type="nucleotide sequence ID" value="NZ_CP077062.1"/>
</dbReference>
<reference evidence="2" key="1">
    <citation type="submission" date="2021-06" db="EMBL/GenBank/DDBJ databases">
        <title>Complete genome sequence of Nocardioides sp. G188.</title>
        <authorList>
            <person name="Im W.-T."/>
        </authorList>
    </citation>
    <scope>NUCLEOTIDE SEQUENCE</scope>
    <source>
        <strain evidence="2">G188</strain>
    </source>
</reference>
<evidence type="ECO:0000256" key="1">
    <source>
        <dbReference type="SAM" id="Phobius"/>
    </source>
</evidence>
<feature type="transmembrane region" description="Helical" evidence="1">
    <location>
        <begin position="6"/>
        <end position="23"/>
    </location>
</feature>
<sequence>MGTWIFVAVVLVVCLGAALVAYLKRDRSKDWETEEQRQKAQLGDRLERRYQKEQAERDALPPTHES</sequence>
<evidence type="ECO:0000313" key="3">
    <source>
        <dbReference type="Proteomes" id="UP000683575"/>
    </source>
</evidence>
<organism evidence="2 3">
    <name type="scientific">Nocardioides panacis</name>
    <dbReference type="NCBI Taxonomy" id="2849501"/>
    <lineage>
        <taxon>Bacteria</taxon>
        <taxon>Bacillati</taxon>
        <taxon>Actinomycetota</taxon>
        <taxon>Actinomycetes</taxon>
        <taxon>Propionibacteriales</taxon>
        <taxon>Nocardioidaceae</taxon>
        <taxon>Nocardioides</taxon>
    </lineage>
</organism>
<dbReference type="AlphaFoldDB" id="A0A975SYZ4"/>